<feature type="region of interest" description="Disordered" evidence="2">
    <location>
        <begin position="187"/>
        <end position="229"/>
    </location>
</feature>
<evidence type="ECO:0000256" key="2">
    <source>
        <dbReference type="SAM" id="MobiDB-lite"/>
    </source>
</evidence>
<feature type="compositionally biased region" description="Polar residues" evidence="2">
    <location>
        <begin position="193"/>
        <end position="209"/>
    </location>
</feature>
<dbReference type="AlphaFoldDB" id="A0AA88I1S4"/>
<dbReference type="PANTHER" id="PTHR18063">
    <property type="entry name" value="NF-E2 INDUCIBLE PROTEIN"/>
    <property type="match status" value="1"/>
</dbReference>
<dbReference type="PANTHER" id="PTHR18063:SF6">
    <property type="entry name" value="UBIQUITIN CARBOXYL-TERMINAL HYDROLASE"/>
    <property type="match status" value="1"/>
</dbReference>
<feature type="region of interest" description="Disordered" evidence="2">
    <location>
        <begin position="1"/>
        <end position="66"/>
    </location>
</feature>
<comment type="similarity">
    <text evidence="1">Belongs to the MINDY deubiquitinase family. FAM63 subfamily.</text>
</comment>
<feature type="compositionally biased region" description="Low complexity" evidence="2">
    <location>
        <begin position="794"/>
        <end position="809"/>
    </location>
</feature>
<reference evidence="4" key="1">
    <citation type="submission" date="2023-07" db="EMBL/GenBank/DDBJ databases">
        <title>Chromosome-level genome assembly of Artemia franciscana.</title>
        <authorList>
            <person name="Jo E."/>
        </authorList>
    </citation>
    <scope>NUCLEOTIDE SEQUENCE</scope>
    <source>
        <tissue evidence="4">Whole body</tissue>
    </source>
</reference>
<dbReference type="GO" id="GO:0005829">
    <property type="term" value="C:cytosol"/>
    <property type="evidence" value="ECO:0007669"/>
    <property type="project" value="TreeGrafter"/>
</dbReference>
<dbReference type="GO" id="GO:0071108">
    <property type="term" value="P:protein K48-linked deubiquitination"/>
    <property type="evidence" value="ECO:0007669"/>
    <property type="project" value="TreeGrafter"/>
</dbReference>
<comment type="caution">
    <text evidence="4">The sequence shown here is derived from an EMBL/GenBank/DDBJ whole genome shotgun (WGS) entry which is preliminary data.</text>
</comment>
<dbReference type="InterPro" id="IPR007518">
    <property type="entry name" value="MINDY"/>
</dbReference>
<feature type="compositionally biased region" description="Polar residues" evidence="2">
    <location>
        <begin position="299"/>
        <end position="311"/>
    </location>
</feature>
<dbReference type="Pfam" id="PF04424">
    <property type="entry name" value="MINDY_DUB"/>
    <property type="match status" value="1"/>
</dbReference>
<dbReference type="Proteomes" id="UP001187531">
    <property type="component" value="Unassembled WGS sequence"/>
</dbReference>
<feature type="compositionally biased region" description="Polar residues" evidence="2">
    <location>
        <begin position="28"/>
        <end position="44"/>
    </location>
</feature>
<dbReference type="InterPro" id="IPR033979">
    <property type="entry name" value="MINDY_domain"/>
</dbReference>
<evidence type="ECO:0000259" key="3">
    <source>
        <dbReference type="Pfam" id="PF04424"/>
    </source>
</evidence>
<feature type="domain" description="MINDY deubiquitinase" evidence="3">
    <location>
        <begin position="481"/>
        <end position="730"/>
    </location>
</feature>
<accession>A0AA88I1S4</accession>
<feature type="region of interest" description="Disordered" evidence="2">
    <location>
        <begin position="97"/>
        <end position="133"/>
    </location>
</feature>
<dbReference type="EMBL" id="JAVRJZ010000009">
    <property type="protein sequence ID" value="KAK2718524.1"/>
    <property type="molecule type" value="Genomic_DNA"/>
</dbReference>
<evidence type="ECO:0000256" key="1">
    <source>
        <dbReference type="ARBA" id="ARBA00006616"/>
    </source>
</evidence>
<gene>
    <name evidence="4" type="ORF">QYM36_005755</name>
</gene>
<feature type="region of interest" description="Disordered" evidence="2">
    <location>
        <begin position="765"/>
        <end position="839"/>
    </location>
</feature>
<evidence type="ECO:0000313" key="4">
    <source>
        <dbReference type="EMBL" id="KAK2718524.1"/>
    </source>
</evidence>
<feature type="compositionally biased region" description="Polar residues" evidence="2">
    <location>
        <begin position="108"/>
        <end position="123"/>
    </location>
</feature>
<name>A0AA88I1S4_ARTSF</name>
<feature type="compositionally biased region" description="Basic and acidic residues" evidence="2">
    <location>
        <begin position="273"/>
        <end position="294"/>
    </location>
</feature>
<feature type="region of interest" description="Disordered" evidence="2">
    <location>
        <begin position="328"/>
        <end position="384"/>
    </location>
</feature>
<sequence>MEFPEDQEADISGSLDLNQQGVAEKYAGNQQQEDSATPDHSLTTLPEIDSPSILEMEASDYNQPLDHKAAQPNLQLDLEPLSSHSNMKMTKEGVQLVTTPKSEDESTDATFKINTDTTINESTESNKKPTEINGEGIIFGHAKVDYDQPLDDEASQPHLPSDLEALSSVSDMTMTEKGDVQPAIVAISEDETTSNSTKFKAENTGNEATGSVAKPPVIDNGHSKVGDSNEELPAIVRDINDDKDIIRVGYNKINSKLEQGSVTLRNMNESEGATEKEVTTEKDSEDPTRSEKSIMRNVEVNSSLDTGEPSQEMLNRFTFVFSEKTESKTAVEIQNTSLEPKSDKIKPTKQTPTIPKSAPDGFTEEEESDSSQPIDISNKESLIPEQNWASGSSVREIADKASLLSGVAVGAAASAVAVGAAASAVATLPGNNSGEVDTILDTNALKKADSKNDVHQTEVSTLDEIVVLSASEITSQESSQFHYIKWIMWKGIKTPIVTQNANGPCPLLAIVNVLLLKRQIDFAPGTEIVTSEKLLELIGNFILENVPKNIGDAAENYEQNLSDVLAILPKLQSGIDVNVKFTSVSDFEFTPELALFDLVQIKLFHGWVIDREQLEEVKAVGKRSYNQLVEMIISSKCGDKQDCLNAEIAEAFLEQTATQLTYQGLVDLTFTVQDDELAVFFRNNHFSTIYKTNNQMFTLLTDQGFLKDDSNIWETLQDIDGSGIFVNSSFMIGGKPLSIFPGKEQEGKDFEIAAKLQREAEEIQEASVFSGKESPLTDEQLAHQLQQEEERRVGTSTSDLPSPSTSTGSQRRPSTATRRQSANRDNKSSVSNLEKFEHC</sequence>
<evidence type="ECO:0000313" key="5">
    <source>
        <dbReference type="Proteomes" id="UP001187531"/>
    </source>
</evidence>
<protein>
    <recommendedName>
        <fullName evidence="3">MINDY deubiquitinase domain-containing protein</fullName>
    </recommendedName>
</protein>
<dbReference type="GO" id="GO:1990380">
    <property type="term" value="F:K48-linked deubiquitinase activity"/>
    <property type="evidence" value="ECO:0007669"/>
    <property type="project" value="InterPro"/>
</dbReference>
<feature type="region of interest" description="Disordered" evidence="2">
    <location>
        <begin position="264"/>
        <end position="311"/>
    </location>
</feature>
<organism evidence="4 5">
    <name type="scientific">Artemia franciscana</name>
    <name type="common">Brine shrimp</name>
    <name type="synonym">Artemia sanfranciscana</name>
    <dbReference type="NCBI Taxonomy" id="6661"/>
    <lineage>
        <taxon>Eukaryota</taxon>
        <taxon>Metazoa</taxon>
        <taxon>Ecdysozoa</taxon>
        <taxon>Arthropoda</taxon>
        <taxon>Crustacea</taxon>
        <taxon>Branchiopoda</taxon>
        <taxon>Anostraca</taxon>
        <taxon>Artemiidae</taxon>
        <taxon>Artemia</taxon>
    </lineage>
</organism>
<feature type="compositionally biased region" description="Polar residues" evidence="2">
    <location>
        <begin position="810"/>
        <end position="820"/>
    </location>
</feature>
<keyword evidence="5" id="KW-1185">Reference proteome</keyword>
<dbReference type="GO" id="GO:0016807">
    <property type="term" value="F:cysteine-type carboxypeptidase activity"/>
    <property type="evidence" value="ECO:0007669"/>
    <property type="project" value="TreeGrafter"/>
</dbReference>
<dbReference type="GO" id="GO:0004843">
    <property type="term" value="F:cysteine-type deubiquitinase activity"/>
    <property type="evidence" value="ECO:0007669"/>
    <property type="project" value="InterPro"/>
</dbReference>
<proteinExistence type="inferred from homology"/>
<dbReference type="GO" id="GO:0071944">
    <property type="term" value="C:cell periphery"/>
    <property type="evidence" value="ECO:0007669"/>
    <property type="project" value="TreeGrafter"/>
</dbReference>